<dbReference type="Pfam" id="PF04825">
    <property type="entry name" value="Rad21_Rec8_N"/>
    <property type="match status" value="1"/>
</dbReference>
<dbReference type="InterPro" id="IPR036390">
    <property type="entry name" value="WH_DNA-bd_sf"/>
</dbReference>
<dbReference type="InterPro" id="IPR049589">
    <property type="entry name" value="NXP1_M-like"/>
</dbReference>
<evidence type="ECO:0000313" key="11">
    <source>
        <dbReference type="Proteomes" id="UP000287033"/>
    </source>
</evidence>
<reference evidence="10 11" key="1">
    <citation type="journal article" date="2018" name="Nat. Ecol. Evol.">
        <title>Shark genomes provide insights into elasmobranch evolution and the origin of vertebrates.</title>
        <authorList>
            <person name="Hara Y"/>
            <person name="Yamaguchi K"/>
            <person name="Onimaru K"/>
            <person name="Kadota M"/>
            <person name="Koyanagi M"/>
            <person name="Keeley SD"/>
            <person name="Tatsumi K"/>
            <person name="Tanaka K"/>
            <person name="Motone F"/>
            <person name="Kageyama Y"/>
            <person name="Nozu R"/>
            <person name="Adachi N"/>
            <person name="Nishimura O"/>
            <person name="Nakagawa R"/>
            <person name="Tanegashima C"/>
            <person name="Kiyatake I"/>
            <person name="Matsumoto R"/>
            <person name="Murakumo K"/>
            <person name="Nishida K"/>
            <person name="Terakita A"/>
            <person name="Kuratani S"/>
            <person name="Sato K"/>
            <person name="Hyodo S Kuraku.S."/>
        </authorList>
    </citation>
    <scope>NUCLEOTIDE SEQUENCE [LARGE SCALE GENOMIC DNA]</scope>
</reference>
<feature type="compositionally biased region" description="Pro residues" evidence="7">
    <location>
        <begin position="1"/>
        <end position="10"/>
    </location>
</feature>
<comment type="caution">
    <text evidence="10">The sequence shown here is derived from an EMBL/GenBank/DDBJ whole genome shotgun (WGS) entry which is preliminary data.</text>
</comment>
<dbReference type="InterPro" id="IPR039781">
    <property type="entry name" value="Rad21/Rec8-like"/>
</dbReference>
<gene>
    <name evidence="10" type="ORF">chiPu_0014405</name>
</gene>
<dbReference type="AlphaFoldDB" id="A0A401SZW9"/>
<organism evidence="10 11">
    <name type="scientific">Chiloscyllium punctatum</name>
    <name type="common">Brownbanded bambooshark</name>
    <name type="synonym">Hemiscyllium punctatum</name>
    <dbReference type="NCBI Taxonomy" id="137246"/>
    <lineage>
        <taxon>Eukaryota</taxon>
        <taxon>Metazoa</taxon>
        <taxon>Chordata</taxon>
        <taxon>Craniata</taxon>
        <taxon>Vertebrata</taxon>
        <taxon>Chondrichthyes</taxon>
        <taxon>Elasmobranchii</taxon>
        <taxon>Galeomorphii</taxon>
        <taxon>Galeoidea</taxon>
        <taxon>Orectolobiformes</taxon>
        <taxon>Hemiscylliidae</taxon>
        <taxon>Chiloscyllium</taxon>
    </lineage>
</organism>
<name>A0A401SZW9_CHIPU</name>
<evidence type="ECO:0000259" key="8">
    <source>
        <dbReference type="Pfam" id="PF04824"/>
    </source>
</evidence>
<dbReference type="GO" id="GO:0003682">
    <property type="term" value="F:chromatin binding"/>
    <property type="evidence" value="ECO:0007669"/>
    <property type="project" value="TreeGrafter"/>
</dbReference>
<accession>A0A401SZW9</accession>
<evidence type="ECO:0000313" key="10">
    <source>
        <dbReference type="EMBL" id="GCC35915.1"/>
    </source>
</evidence>
<keyword evidence="5" id="KW-0159">Chromosome partition</keyword>
<evidence type="ECO:0000259" key="9">
    <source>
        <dbReference type="Pfam" id="PF04825"/>
    </source>
</evidence>
<evidence type="ECO:0000256" key="6">
    <source>
        <dbReference type="ARBA" id="ARBA00023242"/>
    </source>
</evidence>
<dbReference type="EMBL" id="BEZZ01000761">
    <property type="protein sequence ID" value="GCC35915.1"/>
    <property type="molecule type" value="Genomic_DNA"/>
</dbReference>
<dbReference type="GO" id="GO:1990414">
    <property type="term" value="P:replication-born double-strand break repair via sister chromatid exchange"/>
    <property type="evidence" value="ECO:0007669"/>
    <property type="project" value="TreeGrafter"/>
</dbReference>
<dbReference type="Gene3D" id="1.10.10.580">
    <property type="entry name" value="Structural maintenance of chromosome 1. Chain E"/>
    <property type="match status" value="1"/>
</dbReference>
<dbReference type="PANTHER" id="PTHR12585:SF54">
    <property type="entry name" value="RAD21 COHESIN COMPLEX COMPONENT LIKE 1 ISOFORM X1"/>
    <property type="match status" value="1"/>
</dbReference>
<dbReference type="SUPFAM" id="SSF46785">
    <property type="entry name" value="Winged helix' DNA-binding domain"/>
    <property type="match status" value="1"/>
</dbReference>
<keyword evidence="11" id="KW-1185">Reference proteome</keyword>
<dbReference type="CDD" id="cd21792">
    <property type="entry name" value="Rad21_Rec8_M_NXP1-like"/>
    <property type="match status" value="1"/>
</dbReference>
<sequence length="622" mass="70716">MSRVPAPPPTVRSARGFGAKLQTGCPHERALEPSEPSNKQPELNPNRGLHKRGPLAKIWLAAHWDKKLTKAHVFECNLETTVENIISPKVKIALRTSGHLLLGVVRIYHRKTKYLLADCNEAFSKIKIAFRPDIVDLAEENLEATYNAITLPEDFHEFSSQLPDVDAIDVAEHFTLNQSTAEAITLREDICSILQDNGFGADYRTLSNNGILDDNLMSTSESIFAQTPENNKSNAVKDTFTLKGDKIIFQNDGFGDEGATYMLEEFLSGEAENAFVDFSDTKGRMTNDLPSKNLPTFMSGESHVPDTLLHEDKTVCDQTTLLLNEEEGFALQPVDATVSSERKRGKRRRKLTVDYVKELDSKTIREQIEDFSDIITTIELAPPTKKLMIWKETGGVERLNSQPAQTLINYRLLKLFSHSLRKNLWREQTDHSDNVEKRSEIEEMRSEEHNVIDLPIMEEPCNLQDSIVIDSRRNSIDHGHKITKEQAFPSENEIHESEKSDVDLIPVELLEDSLVVHLSTGEERDSQQNEVAEKQNRTGNQDYDETRCTKRSQHLWHSLQRIHDTTGAKSFSLLELCRDHNRKQAAAKFYSLLMLKKQLVLELTQKESYSDIIATPGTRFYF</sequence>
<dbReference type="PANTHER" id="PTHR12585">
    <property type="entry name" value="SCC1 / RAD21 FAMILY MEMBER"/>
    <property type="match status" value="1"/>
</dbReference>
<keyword evidence="6" id="KW-0539">Nucleus</keyword>
<keyword evidence="4" id="KW-0158">Chromosome</keyword>
<dbReference type="Proteomes" id="UP000287033">
    <property type="component" value="Unassembled WGS sequence"/>
</dbReference>
<evidence type="ECO:0000256" key="1">
    <source>
        <dbReference type="ARBA" id="ARBA00004123"/>
    </source>
</evidence>
<feature type="compositionally biased region" description="Basic and acidic residues" evidence="7">
    <location>
        <begin position="520"/>
        <end position="536"/>
    </location>
</feature>
<feature type="domain" description="Rad21/Rec8-like protein C-terminal eukaryotic" evidence="8">
    <location>
        <begin position="568"/>
        <end position="620"/>
    </location>
</feature>
<dbReference type="GO" id="GO:0008278">
    <property type="term" value="C:cohesin complex"/>
    <property type="evidence" value="ECO:0007669"/>
    <property type="project" value="InterPro"/>
</dbReference>
<comment type="subcellular location">
    <subcellularLocation>
        <location evidence="2">Chromosome</location>
    </subcellularLocation>
    <subcellularLocation>
        <location evidence="1">Nucleus</location>
    </subcellularLocation>
</comment>
<dbReference type="InterPro" id="IPR006910">
    <property type="entry name" value="Rad21_Rec8_N"/>
</dbReference>
<evidence type="ECO:0008006" key="12">
    <source>
        <dbReference type="Google" id="ProtNLM"/>
    </source>
</evidence>
<dbReference type="GO" id="GO:0007059">
    <property type="term" value="P:chromosome segregation"/>
    <property type="evidence" value="ECO:0007669"/>
    <property type="project" value="UniProtKB-KW"/>
</dbReference>
<evidence type="ECO:0000256" key="2">
    <source>
        <dbReference type="ARBA" id="ARBA00004286"/>
    </source>
</evidence>
<evidence type="ECO:0000256" key="3">
    <source>
        <dbReference type="ARBA" id="ARBA00009870"/>
    </source>
</evidence>
<feature type="region of interest" description="Disordered" evidence="7">
    <location>
        <begin position="1"/>
        <end position="50"/>
    </location>
</feature>
<evidence type="ECO:0000256" key="4">
    <source>
        <dbReference type="ARBA" id="ARBA00022454"/>
    </source>
</evidence>
<dbReference type="GO" id="GO:0005634">
    <property type="term" value="C:nucleus"/>
    <property type="evidence" value="ECO:0007669"/>
    <property type="project" value="UniProtKB-SubCell"/>
</dbReference>
<evidence type="ECO:0000256" key="7">
    <source>
        <dbReference type="SAM" id="MobiDB-lite"/>
    </source>
</evidence>
<protein>
    <recommendedName>
        <fullName evidence="12">Rad21/Rec8-like protein N-terminal domain-containing protein</fullName>
    </recommendedName>
</protein>
<dbReference type="GO" id="GO:0007062">
    <property type="term" value="P:sister chromatid cohesion"/>
    <property type="evidence" value="ECO:0007669"/>
    <property type="project" value="InterPro"/>
</dbReference>
<dbReference type="OMA" id="LMIWKET"/>
<dbReference type="STRING" id="137246.A0A401SZW9"/>
<dbReference type="InterPro" id="IPR023093">
    <property type="entry name" value="ScpA-like_C"/>
</dbReference>
<dbReference type="Pfam" id="PF04824">
    <property type="entry name" value="Rad21_Rec8"/>
    <property type="match status" value="1"/>
</dbReference>
<dbReference type="OrthoDB" id="10071381at2759"/>
<evidence type="ECO:0000256" key="5">
    <source>
        <dbReference type="ARBA" id="ARBA00022829"/>
    </source>
</evidence>
<feature type="domain" description="Rad21/Rec8-like protein N-terminal" evidence="9">
    <location>
        <begin position="49"/>
        <end position="141"/>
    </location>
</feature>
<dbReference type="InterPro" id="IPR006909">
    <property type="entry name" value="Rad21/Rec8_C_eu"/>
</dbReference>
<dbReference type="FunFam" id="1.10.10.580:FF:000001">
    <property type="entry name" value="double-strand-break repair protein rad21 homolog"/>
    <property type="match status" value="1"/>
</dbReference>
<comment type="similarity">
    <text evidence="3">Belongs to the rad21 family.</text>
</comment>
<proteinExistence type="inferred from homology"/>
<feature type="region of interest" description="Disordered" evidence="7">
    <location>
        <begin position="520"/>
        <end position="543"/>
    </location>
</feature>